<proteinExistence type="predicted"/>
<dbReference type="Pfam" id="PF10604">
    <property type="entry name" value="Polyketide_cyc2"/>
    <property type="match status" value="1"/>
</dbReference>
<dbReference type="CDD" id="cd07812">
    <property type="entry name" value="SRPBCC"/>
    <property type="match status" value="1"/>
</dbReference>
<name>A0ABV0JXS8_9CYAN</name>
<keyword evidence="2" id="KW-1185">Reference proteome</keyword>
<comment type="caution">
    <text evidence="1">The sequence shown here is derived from an EMBL/GenBank/DDBJ whole genome shotgun (WGS) entry which is preliminary data.</text>
</comment>
<accession>A0ABV0JXS8</accession>
<dbReference type="Proteomes" id="UP001482513">
    <property type="component" value="Unassembled WGS sequence"/>
</dbReference>
<dbReference type="SUPFAM" id="SSF55961">
    <property type="entry name" value="Bet v1-like"/>
    <property type="match status" value="1"/>
</dbReference>
<dbReference type="InterPro" id="IPR019587">
    <property type="entry name" value="Polyketide_cyclase/dehydratase"/>
</dbReference>
<reference evidence="1 2" key="1">
    <citation type="submission" date="2022-04" db="EMBL/GenBank/DDBJ databases">
        <title>Positive selection, recombination, and allopatry shape intraspecific diversity of widespread and dominant cyanobacteria.</title>
        <authorList>
            <person name="Wei J."/>
            <person name="Shu W."/>
            <person name="Hu C."/>
        </authorList>
    </citation>
    <scope>NUCLEOTIDE SEQUENCE [LARGE SCALE GENOMIC DNA]</scope>
    <source>
        <strain evidence="1 2">DQ-A4</strain>
    </source>
</reference>
<evidence type="ECO:0000313" key="2">
    <source>
        <dbReference type="Proteomes" id="UP001482513"/>
    </source>
</evidence>
<dbReference type="Gene3D" id="3.30.530.20">
    <property type="match status" value="1"/>
</dbReference>
<evidence type="ECO:0000313" key="1">
    <source>
        <dbReference type="EMBL" id="MEP0945278.1"/>
    </source>
</evidence>
<protein>
    <submittedName>
        <fullName evidence="1">SRPBCC family protein</fullName>
    </submittedName>
</protein>
<sequence>MSTRRVIEHSISISASASQVEQCLTRQDLMHRWLNPALRCDPIGDWSTDLGAKSRFVIQIPLWQPALMSTVVERQPGLIVWAFEGFFDGRDRWECTPEPAGTRLLNRFEFEIPNPVVQAGFNWFAASLTQRDMAAQLSRLKQVAETQTNRC</sequence>
<dbReference type="EMBL" id="JAMPKX010000001">
    <property type="protein sequence ID" value="MEP0945278.1"/>
    <property type="molecule type" value="Genomic_DNA"/>
</dbReference>
<gene>
    <name evidence="1" type="ORF">NC992_00190</name>
</gene>
<dbReference type="RefSeq" id="WP_190697849.1">
    <property type="nucleotide sequence ID" value="NZ_JAMPKX010000001.1"/>
</dbReference>
<organism evidence="1 2">
    <name type="scientific">Leptolyngbya subtilissima DQ-A4</name>
    <dbReference type="NCBI Taxonomy" id="2933933"/>
    <lineage>
        <taxon>Bacteria</taxon>
        <taxon>Bacillati</taxon>
        <taxon>Cyanobacteriota</taxon>
        <taxon>Cyanophyceae</taxon>
        <taxon>Leptolyngbyales</taxon>
        <taxon>Leptolyngbyaceae</taxon>
        <taxon>Leptolyngbya group</taxon>
        <taxon>Leptolyngbya</taxon>
    </lineage>
</organism>
<dbReference type="InterPro" id="IPR023393">
    <property type="entry name" value="START-like_dom_sf"/>
</dbReference>